<sequence>MTREKITLFDTTLRDGQQTPGIDFSVEDKIAIAAMLDEFGIDFIEGGYPGANPTDTAFFSRKRTQKAGFVAFGMTKRAGISASNDPGLSQLIQSKADAVCLVAKSWDYHVKVALGCTNEENLESIRDSIKAVVAAGKLSMVDCEHFFDGYKANPDYALACAKEAYNAGARWVVLCDTNGGTQPPEIREIVQAVIASGIPGASLGIHAHNDTGQAVANSLAAVEAGVRQIQGTLNGIGERCGNADLVTIIPTLCLKETYSSRFETSIDREKLVGLTRLSRAFDELLNRSPNHQSPYVGGSAFATKAGIHASALLKDPKTYEHVEPESVGNFRKVMVSDQGGKANFLNELKRRGIMVAKDDPKLDTLISIVKEREASGYAYEGADASFELLALKTLGTVPNFFAVESFRVMVERRFDSHGKLKTVSEAVVKVLVDGEMVMSVAEGDGPVNALDIALRKDLGKYQSEILDLELADYKVRILNGGTEAITRVLIESTDASGARWWTVGVSENIIDASFQALMDSIVYKLMKNRELAGKIAAE</sequence>
<keyword evidence="12" id="KW-1185">Reference proteome</keyword>
<dbReference type="CDD" id="cd07941">
    <property type="entry name" value="DRE_TIM_LeuA3"/>
    <property type="match status" value="1"/>
</dbReference>
<dbReference type="GO" id="GO:0003852">
    <property type="term" value="F:2-isopropylmalate synthase activity"/>
    <property type="evidence" value="ECO:0007669"/>
    <property type="project" value="InterPro"/>
</dbReference>
<dbReference type="RefSeq" id="WP_006727405.1">
    <property type="nucleotide sequence ID" value="NZ_ALJF01000013.1"/>
</dbReference>
<proteinExistence type="inferred from homology"/>
<dbReference type="InterPro" id="IPR005675">
    <property type="entry name" value="Citramal_synthase"/>
</dbReference>
<dbReference type="NCBIfam" id="TIGR00977">
    <property type="entry name" value="citramal_synth"/>
    <property type="match status" value="1"/>
</dbReference>
<accession>K2PBT1</accession>
<dbReference type="Gene3D" id="3.30.160.270">
    <property type="match status" value="1"/>
</dbReference>
<dbReference type="InterPro" id="IPR054691">
    <property type="entry name" value="LeuA/HCS_post-cat"/>
</dbReference>
<keyword evidence="3" id="KW-0028">Amino-acid biosynthesis</keyword>
<dbReference type="InterPro" id="IPR000891">
    <property type="entry name" value="PYR_CT"/>
</dbReference>
<evidence type="ECO:0000313" key="11">
    <source>
        <dbReference type="EMBL" id="EKF58333.1"/>
    </source>
</evidence>
<protein>
    <recommendedName>
        <fullName evidence="8">Citramalate synthase</fullName>
        <ecNumber evidence="8">2.3.3.21</ecNumber>
    </recommendedName>
</protein>
<dbReference type="UniPathway" id="UPA00047">
    <property type="reaction ID" value="UER00066"/>
</dbReference>
<dbReference type="PATRIC" id="fig|1156935.5.peg.3471"/>
<dbReference type="EMBL" id="ALJF01000013">
    <property type="protein sequence ID" value="EKF58333.1"/>
    <property type="molecule type" value="Genomic_DNA"/>
</dbReference>
<gene>
    <name evidence="11" type="ORF">QWE_17063</name>
</gene>
<evidence type="ECO:0000256" key="5">
    <source>
        <dbReference type="ARBA" id="ARBA00022679"/>
    </source>
</evidence>
<evidence type="ECO:0000256" key="7">
    <source>
        <dbReference type="ARBA" id="ARBA00048263"/>
    </source>
</evidence>
<evidence type="ECO:0000259" key="10">
    <source>
        <dbReference type="PROSITE" id="PS50991"/>
    </source>
</evidence>
<dbReference type="GO" id="GO:0009098">
    <property type="term" value="P:L-leucine biosynthetic process"/>
    <property type="evidence" value="ECO:0007669"/>
    <property type="project" value="InterPro"/>
</dbReference>
<dbReference type="GO" id="GO:0043714">
    <property type="term" value="F:(R)-citramalate synthase activity"/>
    <property type="evidence" value="ECO:0007669"/>
    <property type="project" value="UniProtKB-UniRule"/>
</dbReference>
<dbReference type="PANTHER" id="PTHR43538:SF1">
    <property type="entry name" value="(R)-CITRAMALATE SYNTHASE"/>
    <property type="match status" value="1"/>
</dbReference>
<dbReference type="Gene3D" id="3.20.20.70">
    <property type="entry name" value="Aldolase class I"/>
    <property type="match status" value="1"/>
</dbReference>
<evidence type="ECO:0000256" key="2">
    <source>
        <dbReference type="ARBA" id="ARBA00006154"/>
    </source>
</evidence>
<dbReference type="SUPFAM" id="SSF51569">
    <property type="entry name" value="Aldolase"/>
    <property type="match status" value="1"/>
</dbReference>
<dbReference type="Pfam" id="PF00682">
    <property type="entry name" value="HMGL-like"/>
    <property type="match status" value="1"/>
</dbReference>
<evidence type="ECO:0000313" key="12">
    <source>
        <dbReference type="Proteomes" id="UP000007123"/>
    </source>
</evidence>
<feature type="domain" description="Pyruvate carboxyltransferase" evidence="10">
    <location>
        <begin position="6"/>
        <end position="272"/>
    </location>
</feature>
<keyword evidence="4" id="KW-0412">Isoleucine biosynthesis</keyword>
<dbReference type="PROSITE" id="PS00816">
    <property type="entry name" value="AIPM_HOMOCIT_SYNTH_2"/>
    <property type="match status" value="1"/>
</dbReference>
<dbReference type="STRING" id="1156935.QWE_17063"/>
<evidence type="ECO:0000256" key="3">
    <source>
        <dbReference type="ARBA" id="ARBA00022605"/>
    </source>
</evidence>
<evidence type="ECO:0000256" key="1">
    <source>
        <dbReference type="ARBA" id="ARBA00004743"/>
    </source>
</evidence>
<dbReference type="Pfam" id="PF22617">
    <property type="entry name" value="HCS_D2"/>
    <property type="match status" value="1"/>
</dbReference>
<comment type="catalytic activity">
    <reaction evidence="7">
        <text>pyruvate + acetyl-CoA + H2O = (3R)-citramalate + CoA + H(+)</text>
        <dbReference type="Rhea" id="RHEA:19045"/>
        <dbReference type="ChEBI" id="CHEBI:15361"/>
        <dbReference type="ChEBI" id="CHEBI:15377"/>
        <dbReference type="ChEBI" id="CHEBI:15378"/>
        <dbReference type="ChEBI" id="CHEBI:30934"/>
        <dbReference type="ChEBI" id="CHEBI:57287"/>
        <dbReference type="ChEBI" id="CHEBI:57288"/>
        <dbReference type="EC" id="2.3.3.21"/>
    </reaction>
</comment>
<comment type="caution">
    <text evidence="11">The sequence shown here is derived from an EMBL/GenBank/DDBJ whole genome shotgun (WGS) entry which is preliminary data.</text>
</comment>
<evidence type="ECO:0000256" key="9">
    <source>
        <dbReference type="RuleBase" id="RU003523"/>
    </source>
</evidence>
<keyword evidence="6" id="KW-0100">Branched-chain amino acid biosynthesis</keyword>
<dbReference type="PROSITE" id="PS50991">
    <property type="entry name" value="PYR_CT"/>
    <property type="match status" value="1"/>
</dbReference>
<keyword evidence="5 9" id="KW-0808">Transferase</keyword>
<dbReference type="OrthoDB" id="9803573at2"/>
<evidence type="ECO:0000256" key="4">
    <source>
        <dbReference type="ARBA" id="ARBA00022624"/>
    </source>
</evidence>
<dbReference type="SUPFAM" id="SSF110921">
    <property type="entry name" value="2-isopropylmalate synthase LeuA, allosteric (dimerisation) domain"/>
    <property type="match status" value="1"/>
</dbReference>
<reference evidence="11 12" key="1">
    <citation type="journal article" date="2012" name="J. Bacteriol.">
        <title>Draft Genome Sequence of Agrobacterium albertimagni Strain AOL15.</title>
        <authorList>
            <person name="Trimble W.L."/>
            <person name="Phung le T."/>
            <person name="Meyer F."/>
            <person name="Gilbert J.A."/>
            <person name="Silver S."/>
        </authorList>
    </citation>
    <scope>NUCLEOTIDE SEQUENCE [LARGE SCALE GENOMIC DNA]</scope>
    <source>
        <strain evidence="11 12">AOL15</strain>
    </source>
</reference>
<dbReference type="Pfam" id="PF08502">
    <property type="entry name" value="LeuA_dimer"/>
    <property type="match status" value="1"/>
</dbReference>
<dbReference type="GO" id="GO:0009097">
    <property type="term" value="P:isoleucine biosynthetic process"/>
    <property type="evidence" value="ECO:0007669"/>
    <property type="project" value="UniProtKB-UniRule"/>
</dbReference>
<dbReference type="Proteomes" id="UP000007123">
    <property type="component" value="Unassembled WGS sequence"/>
</dbReference>
<dbReference type="eggNOG" id="COG0119">
    <property type="taxonomic scope" value="Bacteria"/>
</dbReference>
<dbReference type="PROSITE" id="PS00815">
    <property type="entry name" value="AIPM_HOMOCIT_SYNTH_1"/>
    <property type="match status" value="1"/>
</dbReference>
<dbReference type="SMART" id="SM00917">
    <property type="entry name" value="LeuA_dimer"/>
    <property type="match status" value="1"/>
</dbReference>
<comment type="similarity">
    <text evidence="2 9">Belongs to the alpha-IPM synthase/homocitrate synthase family.</text>
</comment>
<comment type="pathway">
    <text evidence="1">Amino-acid biosynthesis; L-isoleucine biosynthesis; 2-oxobutanoate from pyruvate: step 1/3.</text>
</comment>
<dbReference type="PANTHER" id="PTHR43538">
    <property type="entry name" value="ALPHA-IPM SYNTHASE/HOMOCITRATE SYNTHASE"/>
    <property type="match status" value="1"/>
</dbReference>
<name>K2PBT1_9HYPH</name>
<dbReference type="EC" id="2.3.3.21" evidence="8"/>
<dbReference type="Gene3D" id="1.10.238.260">
    <property type="match status" value="1"/>
</dbReference>
<dbReference type="InterPro" id="IPR013785">
    <property type="entry name" value="Aldolase_TIM"/>
</dbReference>
<dbReference type="InterPro" id="IPR002034">
    <property type="entry name" value="AIPM/Hcit_synth_CS"/>
</dbReference>
<organism evidence="11 12">
    <name type="scientific">Agrobacterium albertimagni AOL15</name>
    <dbReference type="NCBI Taxonomy" id="1156935"/>
    <lineage>
        <taxon>Bacteria</taxon>
        <taxon>Pseudomonadati</taxon>
        <taxon>Pseudomonadota</taxon>
        <taxon>Alphaproteobacteria</taxon>
        <taxon>Hyphomicrobiales</taxon>
        <taxon>Rhizobiaceae</taxon>
        <taxon>Rhizobium/Agrobacterium group</taxon>
        <taxon>Agrobacterium</taxon>
    </lineage>
</organism>
<dbReference type="InterPro" id="IPR036230">
    <property type="entry name" value="LeuA_allosteric_dom_sf"/>
</dbReference>
<evidence type="ECO:0000256" key="8">
    <source>
        <dbReference type="NCBIfam" id="TIGR00977"/>
    </source>
</evidence>
<evidence type="ECO:0000256" key="6">
    <source>
        <dbReference type="ARBA" id="ARBA00023304"/>
    </source>
</evidence>
<dbReference type="AlphaFoldDB" id="K2PBT1"/>
<dbReference type="InterPro" id="IPR013709">
    <property type="entry name" value="2-isopropylmalate_synth_dimer"/>
</dbReference>